<evidence type="ECO:0000313" key="1">
    <source>
        <dbReference type="EMBL" id="GAA4684872.1"/>
    </source>
</evidence>
<evidence type="ECO:0008006" key="3">
    <source>
        <dbReference type="Google" id="ProtNLM"/>
    </source>
</evidence>
<name>A0ABP8WAC2_9MICO</name>
<reference evidence="2" key="1">
    <citation type="journal article" date="2019" name="Int. J. Syst. Evol. Microbiol.">
        <title>The Global Catalogue of Microorganisms (GCM) 10K type strain sequencing project: providing services to taxonomists for standard genome sequencing and annotation.</title>
        <authorList>
            <consortium name="The Broad Institute Genomics Platform"/>
            <consortium name="The Broad Institute Genome Sequencing Center for Infectious Disease"/>
            <person name="Wu L."/>
            <person name="Ma J."/>
        </authorList>
    </citation>
    <scope>NUCLEOTIDE SEQUENCE [LARGE SCALE GENOMIC DNA]</scope>
    <source>
        <strain evidence="2">JCM 18956</strain>
    </source>
</reference>
<dbReference type="Proteomes" id="UP001501295">
    <property type="component" value="Unassembled WGS sequence"/>
</dbReference>
<comment type="caution">
    <text evidence="1">The sequence shown here is derived from an EMBL/GenBank/DDBJ whole genome shotgun (WGS) entry which is preliminary data.</text>
</comment>
<proteinExistence type="predicted"/>
<accession>A0ABP8WAC2</accession>
<organism evidence="1 2">
    <name type="scientific">Frondihabitans cladoniiphilus</name>
    <dbReference type="NCBI Taxonomy" id="715785"/>
    <lineage>
        <taxon>Bacteria</taxon>
        <taxon>Bacillati</taxon>
        <taxon>Actinomycetota</taxon>
        <taxon>Actinomycetes</taxon>
        <taxon>Micrococcales</taxon>
        <taxon>Microbacteriaceae</taxon>
        <taxon>Frondihabitans</taxon>
    </lineage>
</organism>
<dbReference type="EMBL" id="BAABLM010000010">
    <property type="protein sequence ID" value="GAA4684872.1"/>
    <property type="molecule type" value="Genomic_DNA"/>
</dbReference>
<evidence type="ECO:0000313" key="2">
    <source>
        <dbReference type="Proteomes" id="UP001501295"/>
    </source>
</evidence>
<keyword evidence="2" id="KW-1185">Reference proteome</keyword>
<protein>
    <recommendedName>
        <fullName evidence="3">SnoaL-like domain-containing protein</fullName>
    </recommendedName>
</protein>
<gene>
    <name evidence="1" type="ORF">GCM10025780_33910</name>
</gene>
<sequence>MTPAESVTLLYDFYAKTIAYFGQEGWEPVPEHATYLGVPPEVCQLRSGEQGVRYSDMFLGPASTDPDASAQAMADYWSSLGMETYVVHSSNPRNDRIRVEGDDARIGVEYTVNGDRSSIDLVTSCVPGDWLAIIAEVRAHREAKSTKPTPDPHAG</sequence>
<dbReference type="RefSeq" id="WP_345377114.1">
    <property type="nucleotide sequence ID" value="NZ_BAABLM010000010.1"/>
</dbReference>